<dbReference type="GO" id="GO:0030246">
    <property type="term" value="F:carbohydrate binding"/>
    <property type="evidence" value="ECO:0007669"/>
    <property type="project" value="UniProtKB-ARBA"/>
</dbReference>
<dbReference type="GO" id="GO:0030313">
    <property type="term" value="C:cell envelope"/>
    <property type="evidence" value="ECO:0007669"/>
    <property type="project" value="UniProtKB-SubCell"/>
</dbReference>
<proteinExistence type="inferred from homology"/>
<sequence length="330" mass="35162">MKRSMVLLLSCLLFVTLIFSGCSGGTAGPSSQNQPAGNASSDKGKKIVVGVSIPDFSAMFFTYLLAGAKKYAESQTDVNVIYNDAQNDANKQVSQVETFIAQKVNAIVIIPVDTVSAPTIVEKANQANIPIIIVNRTFDGIDKATAYVGGSSIQSGTIEMEQVAKLLNGKGNIAIMDGTMGAEAQIKRTEGNMQVITKYPDMKVVLQGSGDFDRAKGMSLMENWLNSGKPIDAVVANNDEMAIGAINAIKAAGKMKDILVAGIDATPDALEFIKSGELKVTVFQDAYGQGAGGLEAAIKAAKGEHVEHDNFIPYQLVTKENVEEYVKKWK</sequence>
<dbReference type="InterPro" id="IPR025997">
    <property type="entry name" value="SBP_2_dom"/>
</dbReference>
<dbReference type="Pfam" id="PF13407">
    <property type="entry name" value="Peripla_BP_4"/>
    <property type="match status" value="1"/>
</dbReference>
<feature type="domain" description="Periplasmic binding protein" evidence="5">
    <location>
        <begin position="49"/>
        <end position="304"/>
    </location>
</feature>
<comment type="subcellular location">
    <subcellularLocation>
        <location evidence="1">Cell envelope</location>
    </subcellularLocation>
</comment>
<evidence type="ECO:0000256" key="4">
    <source>
        <dbReference type="SAM" id="SignalP"/>
    </source>
</evidence>
<dbReference type="PANTHER" id="PTHR46847">
    <property type="entry name" value="D-ALLOSE-BINDING PERIPLASMIC PROTEIN-RELATED"/>
    <property type="match status" value="1"/>
</dbReference>
<evidence type="ECO:0000313" key="7">
    <source>
        <dbReference type="Proteomes" id="UP000450917"/>
    </source>
</evidence>
<feature type="signal peptide" evidence="4">
    <location>
        <begin position="1"/>
        <end position="27"/>
    </location>
</feature>
<dbReference type="SUPFAM" id="SSF53822">
    <property type="entry name" value="Periplasmic binding protein-like I"/>
    <property type="match status" value="1"/>
</dbReference>
<reference evidence="6 7" key="1">
    <citation type="submission" date="2019-11" db="EMBL/GenBank/DDBJ databases">
        <title>Draft genome sequences of five Paenibacillus species of dairy origin.</title>
        <authorList>
            <person name="Olajide A.M."/>
            <person name="Chen S."/>
            <person name="Lapointe G."/>
        </authorList>
    </citation>
    <scope>NUCLEOTIDE SEQUENCE [LARGE SCALE GENOMIC DNA]</scope>
    <source>
        <strain evidence="6 7">2CS3</strain>
    </source>
</reference>
<dbReference type="AlphaFoldDB" id="A0A7X2Z6J5"/>
<feature type="chain" id="PRO_5031524179" evidence="4">
    <location>
        <begin position="28"/>
        <end position="330"/>
    </location>
</feature>
<gene>
    <name evidence="6" type="ORF">GNP93_01200</name>
</gene>
<dbReference type="PANTHER" id="PTHR46847:SF1">
    <property type="entry name" value="D-ALLOSE-BINDING PERIPLASMIC PROTEIN-RELATED"/>
    <property type="match status" value="1"/>
</dbReference>
<name>A0A7X2Z6J5_9BACL</name>
<comment type="similarity">
    <text evidence="2">Belongs to the bacterial solute-binding protein 2 family.</text>
</comment>
<protein>
    <submittedName>
        <fullName evidence="6">Substrate-binding domain-containing protein</fullName>
    </submittedName>
</protein>
<dbReference type="Proteomes" id="UP000450917">
    <property type="component" value="Unassembled WGS sequence"/>
</dbReference>
<dbReference type="InterPro" id="IPR028082">
    <property type="entry name" value="Peripla_BP_I"/>
</dbReference>
<dbReference type="PROSITE" id="PS51257">
    <property type="entry name" value="PROKAR_LIPOPROTEIN"/>
    <property type="match status" value="1"/>
</dbReference>
<evidence type="ECO:0000256" key="3">
    <source>
        <dbReference type="ARBA" id="ARBA00022729"/>
    </source>
</evidence>
<keyword evidence="7" id="KW-1185">Reference proteome</keyword>
<organism evidence="6 7">
    <name type="scientific">Paenibacillus validus</name>
    <dbReference type="NCBI Taxonomy" id="44253"/>
    <lineage>
        <taxon>Bacteria</taxon>
        <taxon>Bacillati</taxon>
        <taxon>Bacillota</taxon>
        <taxon>Bacilli</taxon>
        <taxon>Bacillales</taxon>
        <taxon>Paenibacillaceae</taxon>
        <taxon>Paenibacillus</taxon>
    </lineage>
</organism>
<evidence type="ECO:0000256" key="1">
    <source>
        <dbReference type="ARBA" id="ARBA00004196"/>
    </source>
</evidence>
<accession>A0A7X2Z6J5</accession>
<keyword evidence="3 4" id="KW-0732">Signal</keyword>
<comment type="caution">
    <text evidence="6">The sequence shown here is derived from an EMBL/GenBank/DDBJ whole genome shotgun (WGS) entry which is preliminary data.</text>
</comment>
<dbReference type="Gene3D" id="3.40.50.2300">
    <property type="match status" value="2"/>
</dbReference>
<dbReference type="CDD" id="cd06301">
    <property type="entry name" value="PBP1_rhizopine_binding-like"/>
    <property type="match status" value="1"/>
</dbReference>
<evidence type="ECO:0000313" key="6">
    <source>
        <dbReference type="EMBL" id="MUG69284.1"/>
    </source>
</evidence>
<evidence type="ECO:0000259" key="5">
    <source>
        <dbReference type="Pfam" id="PF13407"/>
    </source>
</evidence>
<evidence type="ECO:0000256" key="2">
    <source>
        <dbReference type="ARBA" id="ARBA00007639"/>
    </source>
</evidence>
<dbReference type="EMBL" id="WNZX01000001">
    <property type="protein sequence ID" value="MUG69284.1"/>
    <property type="molecule type" value="Genomic_DNA"/>
</dbReference>